<protein>
    <recommendedName>
        <fullName evidence="5">Lysis protein</fullName>
    </recommendedName>
</protein>
<name>A0A095Z6Y8_9BURK</name>
<evidence type="ECO:0000256" key="1">
    <source>
        <dbReference type="SAM" id="Coils"/>
    </source>
</evidence>
<evidence type="ECO:0000256" key="2">
    <source>
        <dbReference type="SAM" id="Phobius"/>
    </source>
</evidence>
<dbReference type="Proteomes" id="UP000029629">
    <property type="component" value="Unassembled WGS sequence"/>
</dbReference>
<proteinExistence type="predicted"/>
<feature type="transmembrane region" description="Helical" evidence="2">
    <location>
        <begin position="6"/>
        <end position="26"/>
    </location>
</feature>
<evidence type="ECO:0008006" key="5">
    <source>
        <dbReference type="Google" id="ProtNLM"/>
    </source>
</evidence>
<gene>
    <name evidence="3" type="ORF">HMPREF2130_06585</name>
</gene>
<evidence type="ECO:0000313" key="4">
    <source>
        <dbReference type="Proteomes" id="UP000029629"/>
    </source>
</evidence>
<accession>A0A095Z6Y8</accession>
<dbReference type="AlphaFoldDB" id="A0A095Z6Y8"/>
<feature type="coiled-coil region" evidence="1">
    <location>
        <begin position="40"/>
        <end position="100"/>
    </location>
</feature>
<keyword evidence="1" id="KW-0175">Coiled coil</keyword>
<reference evidence="3 4" key="1">
    <citation type="submission" date="2014-07" db="EMBL/GenBank/DDBJ databases">
        <authorList>
            <person name="McCorrison J."/>
            <person name="Sanka R."/>
            <person name="Torralba M."/>
            <person name="Gillis M."/>
            <person name="Haft D.H."/>
            <person name="Methe B."/>
            <person name="Sutton G."/>
            <person name="Nelson K.E."/>
        </authorList>
    </citation>
    <scope>NUCLEOTIDE SEQUENCE [LARGE SCALE GENOMIC DNA]</scope>
    <source>
        <strain evidence="3 4">DNF00040</strain>
    </source>
</reference>
<comment type="caution">
    <text evidence="3">The sequence shown here is derived from an EMBL/GenBank/DDBJ whole genome shotgun (WGS) entry which is preliminary data.</text>
</comment>
<dbReference type="OrthoDB" id="8606928at2"/>
<dbReference type="EMBL" id="JRNI01000024">
    <property type="protein sequence ID" value="KGF30480.1"/>
    <property type="molecule type" value="Genomic_DNA"/>
</dbReference>
<keyword evidence="4" id="KW-1185">Reference proteome</keyword>
<evidence type="ECO:0000313" key="3">
    <source>
        <dbReference type="EMBL" id="KGF30480.1"/>
    </source>
</evidence>
<organism evidence="3 4">
    <name type="scientific">Oligella urethralis DNF00040</name>
    <dbReference type="NCBI Taxonomy" id="1401065"/>
    <lineage>
        <taxon>Bacteria</taxon>
        <taxon>Pseudomonadati</taxon>
        <taxon>Pseudomonadota</taxon>
        <taxon>Betaproteobacteria</taxon>
        <taxon>Burkholderiales</taxon>
        <taxon>Alcaligenaceae</taxon>
        <taxon>Oligella</taxon>
    </lineage>
</organism>
<keyword evidence="2" id="KW-0812">Transmembrane</keyword>
<dbReference type="eggNOG" id="ENOG5033063">
    <property type="taxonomic scope" value="Bacteria"/>
</dbReference>
<dbReference type="RefSeq" id="WP_052043624.1">
    <property type="nucleotide sequence ID" value="NZ_JRNI01000024.1"/>
</dbReference>
<keyword evidence="2" id="KW-0472">Membrane</keyword>
<keyword evidence="2" id="KW-1133">Transmembrane helix</keyword>
<sequence>MLKLKSIGLPVLFLVVALFLAVLVYFKGYHDAELKAKAEYAQLQTRYAIATESANRLNRELYESEVLRANEAEMRLAESREQFAQENQSLRKRIKDVTTAYQREKNSQPESLPAAIFVNGWVHEYNRALYGDAYAQASTATTNAQGYTQAATATESGILLASGVTQADVLSHVSDYGQWCRGLVAQIEALQQAHEGNQ</sequence>